<reference evidence="1" key="1">
    <citation type="journal article" date="2021" name="Proc. Natl. Acad. Sci. U.S.A.">
        <title>A Catalog of Tens of Thousands of Viruses from Human Metagenomes Reveals Hidden Associations with Chronic Diseases.</title>
        <authorList>
            <person name="Tisza M.J."/>
            <person name="Buck C.B."/>
        </authorList>
    </citation>
    <scope>NUCLEOTIDE SEQUENCE</scope>
    <source>
        <strain evidence="1">CtE0n6</strain>
    </source>
</reference>
<protein>
    <submittedName>
        <fullName evidence="1">Uncharacterized protein</fullName>
    </submittedName>
</protein>
<evidence type="ECO:0000313" key="1">
    <source>
        <dbReference type="EMBL" id="DAE30031.1"/>
    </source>
</evidence>
<proteinExistence type="predicted"/>
<organism evidence="1">
    <name type="scientific">virus sp. ctE0n6</name>
    <dbReference type="NCBI Taxonomy" id="2827985"/>
    <lineage>
        <taxon>Viruses</taxon>
    </lineage>
</organism>
<name>A0A8S5RF84_9VIRU</name>
<accession>A0A8S5RF84</accession>
<dbReference type="EMBL" id="BK059101">
    <property type="protein sequence ID" value="DAE30031.1"/>
    <property type="molecule type" value="Genomic_DNA"/>
</dbReference>
<sequence>MNIKVEIYKVRFLYNISDFLFNFSMTKFRGRLLISPLGRR</sequence>